<feature type="transmembrane region" description="Helical" evidence="6">
    <location>
        <begin position="227"/>
        <end position="247"/>
    </location>
</feature>
<keyword evidence="3 6" id="KW-1133">Transmembrane helix</keyword>
<feature type="region of interest" description="Disordered" evidence="5">
    <location>
        <begin position="368"/>
        <end position="393"/>
    </location>
</feature>
<sequence>MGLFRSGDDDKSNVTCPTHSFAQNAEKNITGNLSFYQLSMIIGGSFAAFALIVMFFINMMHATHLSNPSEQVKIMRIGTLISAFSIISFLCICFPEAAVYIEPWLHVYEGFALGSFFLLLCDYVSPNRDQQDVFFATKKKNGIKWFKTRWIMIFQMPIIAIGVSIATDITQAAGIFCQESNDRHFANIYLRIIMSISLVISVLSILQMYMLLKKDLAHHNPMLKLTAFKIVVGLTFIQGVSFIPPYFPSMTLTVQIIFTVLNDQNVLKTSDTLTYADVHVGIPNLVICIEMAPLSLFFMFAYPWSVYKSGHGRGSFSKLEQGNIPEGSYQGGPLGIHAWLAMLNPSDSIQAILFIFKRDNRNASTTEVNMTGYQSNDPLVSRPYNPQPYSTTN</sequence>
<evidence type="ECO:0000256" key="1">
    <source>
        <dbReference type="ARBA" id="ARBA00004141"/>
    </source>
</evidence>
<feature type="transmembrane region" description="Helical" evidence="6">
    <location>
        <begin position="35"/>
        <end position="57"/>
    </location>
</feature>
<dbReference type="SMART" id="SM01417">
    <property type="entry name" value="Solute_trans_a"/>
    <property type="match status" value="1"/>
</dbReference>
<dbReference type="PANTHER" id="PTHR23423">
    <property type="entry name" value="ORGANIC SOLUTE TRANSPORTER-RELATED"/>
    <property type="match status" value="1"/>
</dbReference>
<feature type="compositionally biased region" description="Polar residues" evidence="5">
    <location>
        <begin position="368"/>
        <end position="378"/>
    </location>
</feature>
<evidence type="ECO:0000313" key="8">
    <source>
        <dbReference type="Proteomes" id="UP000283569"/>
    </source>
</evidence>
<keyword evidence="2 6" id="KW-0812">Transmembrane</keyword>
<dbReference type="InterPro" id="IPR005178">
    <property type="entry name" value="Ostalpha/TMEM184C"/>
</dbReference>
<comment type="caution">
    <text evidence="7">The sequence shown here is derived from an EMBL/GenBank/DDBJ whole genome shotgun (WGS) entry which is preliminary data.</text>
</comment>
<reference evidence="7 8" key="1">
    <citation type="journal article" date="2018" name="Sci. Rep.">
        <title>Characterisation of pathogen-specific regions and novel effector candidates in Fusarium oxysporum f. sp. cepae.</title>
        <authorList>
            <person name="Armitage A.D."/>
            <person name="Taylor A."/>
            <person name="Sobczyk M.K."/>
            <person name="Baxter L."/>
            <person name="Greenfield B.P."/>
            <person name="Bates H.J."/>
            <person name="Wilson F."/>
            <person name="Jackson A.C."/>
            <person name="Ott S."/>
            <person name="Harrison R.J."/>
            <person name="Clarkson J.P."/>
        </authorList>
    </citation>
    <scope>NUCLEOTIDE SEQUENCE [LARGE SCALE GENOMIC DNA]</scope>
    <source>
        <strain evidence="7 8">Fp_A8</strain>
    </source>
</reference>
<evidence type="ECO:0000313" key="7">
    <source>
        <dbReference type="EMBL" id="RKL25336.1"/>
    </source>
</evidence>
<feature type="transmembrane region" description="Helical" evidence="6">
    <location>
        <begin position="146"/>
        <end position="166"/>
    </location>
</feature>
<evidence type="ECO:0000256" key="3">
    <source>
        <dbReference type="ARBA" id="ARBA00022989"/>
    </source>
</evidence>
<proteinExistence type="predicted"/>
<evidence type="ECO:0000256" key="2">
    <source>
        <dbReference type="ARBA" id="ARBA00022692"/>
    </source>
</evidence>
<feature type="transmembrane region" description="Helical" evidence="6">
    <location>
        <begin position="186"/>
        <end position="206"/>
    </location>
</feature>
<dbReference type="EMBL" id="MRDB01000094">
    <property type="protein sequence ID" value="RKL25336.1"/>
    <property type="molecule type" value="Genomic_DNA"/>
</dbReference>
<keyword evidence="4 6" id="KW-0472">Membrane</keyword>
<dbReference type="GO" id="GO:0016020">
    <property type="term" value="C:membrane"/>
    <property type="evidence" value="ECO:0007669"/>
    <property type="project" value="UniProtKB-SubCell"/>
</dbReference>
<comment type="subcellular location">
    <subcellularLocation>
        <location evidence="1">Membrane</location>
        <topology evidence="1">Multi-pass membrane protein</topology>
    </subcellularLocation>
</comment>
<protein>
    <submittedName>
        <fullName evidence="7">Uncharacterized protein</fullName>
    </submittedName>
</protein>
<feature type="transmembrane region" description="Helical" evidence="6">
    <location>
        <begin position="107"/>
        <end position="125"/>
    </location>
</feature>
<evidence type="ECO:0000256" key="4">
    <source>
        <dbReference type="ARBA" id="ARBA00023136"/>
    </source>
</evidence>
<dbReference type="AlphaFoldDB" id="A0A420S7P1"/>
<evidence type="ECO:0000256" key="6">
    <source>
        <dbReference type="SAM" id="Phobius"/>
    </source>
</evidence>
<dbReference type="Proteomes" id="UP000283569">
    <property type="component" value="Unassembled WGS sequence"/>
</dbReference>
<evidence type="ECO:0000256" key="5">
    <source>
        <dbReference type="SAM" id="MobiDB-lite"/>
    </source>
</evidence>
<accession>A0A420S7P1</accession>
<feature type="transmembrane region" description="Helical" evidence="6">
    <location>
        <begin position="282"/>
        <end position="304"/>
    </location>
</feature>
<feature type="transmembrane region" description="Helical" evidence="6">
    <location>
        <begin position="77"/>
        <end position="101"/>
    </location>
</feature>
<gene>
    <name evidence="7" type="ORF">BFJ72_g14016</name>
</gene>
<dbReference type="Pfam" id="PF03619">
    <property type="entry name" value="Solute_trans_a"/>
    <property type="match status" value="1"/>
</dbReference>
<name>A0A420S7P1_GIBIN</name>
<organism evidence="7 8">
    <name type="scientific">Gibberella intermedia</name>
    <name type="common">Bulb rot disease fungus</name>
    <name type="synonym">Fusarium proliferatum</name>
    <dbReference type="NCBI Taxonomy" id="948311"/>
    <lineage>
        <taxon>Eukaryota</taxon>
        <taxon>Fungi</taxon>
        <taxon>Dikarya</taxon>
        <taxon>Ascomycota</taxon>
        <taxon>Pezizomycotina</taxon>
        <taxon>Sordariomycetes</taxon>
        <taxon>Hypocreomycetidae</taxon>
        <taxon>Hypocreales</taxon>
        <taxon>Nectriaceae</taxon>
        <taxon>Fusarium</taxon>
        <taxon>Fusarium fujikuroi species complex</taxon>
    </lineage>
</organism>